<comment type="caution">
    <text evidence="3">The sequence shown here is derived from an EMBL/GenBank/DDBJ whole genome shotgun (WGS) entry which is preliminary data.</text>
</comment>
<dbReference type="Gene3D" id="2.60.120.10">
    <property type="entry name" value="Jelly Rolls"/>
    <property type="match status" value="1"/>
</dbReference>
<dbReference type="CDD" id="cd00093">
    <property type="entry name" value="HTH_XRE"/>
    <property type="match status" value="1"/>
</dbReference>
<keyword evidence="4" id="KW-1185">Reference proteome</keyword>
<organism evidence="3 4">
    <name type="scientific">Amycolatopsis minnesotensis</name>
    <dbReference type="NCBI Taxonomy" id="337894"/>
    <lineage>
        <taxon>Bacteria</taxon>
        <taxon>Bacillati</taxon>
        <taxon>Actinomycetota</taxon>
        <taxon>Actinomycetes</taxon>
        <taxon>Pseudonocardiales</taxon>
        <taxon>Pseudonocardiaceae</taxon>
        <taxon>Amycolatopsis</taxon>
    </lineage>
</organism>
<dbReference type="Pfam" id="PF07883">
    <property type="entry name" value="Cupin_2"/>
    <property type="match status" value="1"/>
</dbReference>
<dbReference type="PANTHER" id="PTHR46797">
    <property type="entry name" value="HTH-TYPE TRANSCRIPTIONAL REGULATOR"/>
    <property type="match status" value="1"/>
</dbReference>
<dbReference type="InterPro" id="IPR010982">
    <property type="entry name" value="Lambda_DNA-bd_dom_sf"/>
</dbReference>
<evidence type="ECO:0000313" key="3">
    <source>
        <dbReference type="EMBL" id="GAA1956949.1"/>
    </source>
</evidence>
<name>A0ABN2QR57_9PSEU</name>
<protein>
    <submittedName>
        <fullName evidence="3">XRE family transcriptional regulator</fullName>
    </submittedName>
</protein>
<dbReference type="PANTHER" id="PTHR46797:SF1">
    <property type="entry name" value="METHYLPHOSPHONATE SYNTHASE"/>
    <property type="match status" value="1"/>
</dbReference>
<dbReference type="SUPFAM" id="SSF47413">
    <property type="entry name" value="lambda repressor-like DNA-binding domains"/>
    <property type="match status" value="1"/>
</dbReference>
<dbReference type="Pfam" id="PF01381">
    <property type="entry name" value="HTH_3"/>
    <property type="match status" value="1"/>
</dbReference>
<evidence type="ECO:0000259" key="2">
    <source>
        <dbReference type="PROSITE" id="PS50943"/>
    </source>
</evidence>
<dbReference type="Gene3D" id="1.10.260.40">
    <property type="entry name" value="lambda repressor-like DNA-binding domains"/>
    <property type="match status" value="1"/>
</dbReference>
<dbReference type="InterPro" id="IPR050807">
    <property type="entry name" value="TransReg_Diox_bact_type"/>
</dbReference>
<keyword evidence="1" id="KW-0238">DNA-binding</keyword>
<accession>A0ABN2QR57</accession>
<dbReference type="InterPro" id="IPR013096">
    <property type="entry name" value="Cupin_2"/>
</dbReference>
<dbReference type="SUPFAM" id="SSF51182">
    <property type="entry name" value="RmlC-like cupins"/>
    <property type="match status" value="1"/>
</dbReference>
<sequence length="190" mass="20948">MAMAETEPDGSEGLGERIRRIRTAKSLSIRELAERAEVSTGLISQVERGITDPSLQTARALAKALRTPLFDLFAEPDRSEVAVVRKDRRLRQQSPHGEISYERVSPGSGRLEMLEGTLKPGGVSSGEPWTHPSQECVVVTRGTLVVEVDGAEHRLSTGDSCYFDSRLPHRYRNDDAVPVTFFVAITPPSY</sequence>
<dbReference type="Proteomes" id="UP001501116">
    <property type="component" value="Unassembled WGS sequence"/>
</dbReference>
<reference evidence="3 4" key="1">
    <citation type="journal article" date="2019" name="Int. J. Syst. Evol. Microbiol.">
        <title>The Global Catalogue of Microorganisms (GCM) 10K type strain sequencing project: providing services to taxonomists for standard genome sequencing and annotation.</title>
        <authorList>
            <consortium name="The Broad Institute Genomics Platform"/>
            <consortium name="The Broad Institute Genome Sequencing Center for Infectious Disease"/>
            <person name="Wu L."/>
            <person name="Ma J."/>
        </authorList>
    </citation>
    <scope>NUCLEOTIDE SEQUENCE [LARGE SCALE GENOMIC DNA]</scope>
    <source>
        <strain evidence="3 4">JCM 14545</strain>
    </source>
</reference>
<dbReference type="CDD" id="cd02209">
    <property type="entry name" value="cupin_XRE_C"/>
    <property type="match status" value="1"/>
</dbReference>
<evidence type="ECO:0000256" key="1">
    <source>
        <dbReference type="ARBA" id="ARBA00023125"/>
    </source>
</evidence>
<dbReference type="InterPro" id="IPR014710">
    <property type="entry name" value="RmlC-like_jellyroll"/>
</dbReference>
<dbReference type="InterPro" id="IPR001387">
    <property type="entry name" value="Cro/C1-type_HTH"/>
</dbReference>
<proteinExistence type="predicted"/>
<evidence type="ECO:0000313" key="4">
    <source>
        <dbReference type="Proteomes" id="UP001501116"/>
    </source>
</evidence>
<dbReference type="RefSeq" id="WP_344417773.1">
    <property type="nucleotide sequence ID" value="NZ_BAAANN010000010.1"/>
</dbReference>
<dbReference type="PROSITE" id="PS50943">
    <property type="entry name" value="HTH_CROC1"/>
    <property type="match status" value="1"/>
</dbReference>
<dbReference type="SMART" id="SM00530">
    <property type="entry name" value="HTH_XRE"/>
    <property type="match status" value="1"/>
</dbReference>
<dbReference type="InterPro" id="IPR011051">
    <property type="entry name" value="RmlC_Cupin_sf"/>
</dbReference>
<gene>
    <name evidence="3" type="ORF">GCM10009754_28720</name>
</gene>
<dbReference type="EMBL" id="BAAANN010000010">
    <property type="protein sequence ID" value="GAA1956949.1"/>
    <property type="molecule type" value="Genomic_DNA"/>
</dbReference>
<feature type="domain" description="HTH cro/C1-type" evidence="2">
    <location>
        <begin position="18"/>
        <end position="72"/>
    </location>
</feature>